<evidence type="ECO:0000313" key="3">
    <source>
        <dbReference type="Proteomes" id="UP000186917"/>
    </source>
</evidence>
<dbReference type="Gene3D" id="3.30.1490.270">
    <property type="match status" value="1"/>
</dbReference>
<dbReference type="PANTHER" id="PTHR34595">
    <property type="entry name" value="BLR5612 PROTEIN"/>
    <property type="match status" value="1"/>
</dbReference>
<dbReference type="PANTHER" id="PTHR34595:SF7">
    <property type="entry name" value="SLL1039 PROTEIN"/>
    <property type="match status" value="1"/>
</dbReference>
<dbReference type="Pfam" id="PF14403">
    <property type="entry name" value="CP_ATPgrasp_2"/>
    <property type="match status" value="1"/>
</dbReference>
<dbReference type="Proteomes" id="UP000186917">
    <property type="component" value="Unassembled WGS sequence"/>
</dbReference>
<gene>
    <name evidence="2" type="ORF">SAMN05421788_101224</name>
</gene>
<evidence type="ECO:0000259" key="1">
    <source>
        <dbReference type="Pfam" id="PF14403"/>
    </source>
</evidence>
<dbReference type="InterPro" id="IPR016450">
    <property type="entry name" value="UCP005522"/>
</dbReference>
<dbReference type="RefSeq" id="WP_076374849.1">
    <property type="nucleotide sequence ID" value="NZ_AP017422.1"/>
</dbReference>
<dbReference type="AlphaFoldDB" id="A0A173MN07"/>
<proteinExistence type="predicted"/>
<dbReference type="PIRSF" id="PIRSF005522">
    <property type="entry name" value="UCP005522"/>
    <property type="match status" value="1"/>
</dbReference>
<name>A0A173MN07_9BACT</name>
<dbReference type="InterPro" id="IPR051680">
    <property type="entry name" value="ATP-dep_Glu-Cys_Ligase-2"/>
</dbReference>
<dbReference type="Gene3D" id="3.40.50.11290">
    <property type="match status" value="1"/>
</dbReference>
<dbReference type="InterPro" id="IPR025841">
    <property type="entry name" value="CP_ATPgrasp_2"/>
</dbReference>
<protein>
    <submittedName>
        <fullName evidence="2">Uncharacterized conserved protein, circularly permuted ATPgrasp superfamily</fullName>
    </submittedName>
</protein>
<evidence type="ECO:0000313" key="2">
    <source>
        <dbReference type="EMBL" id="SIS61426.1"/>
    </source>
</evidence>
<organism evidence="2 3">
    <name type="scientific">Filimonas lacunae</name>
    <dbReference type="NCBI Taxonomy" id="477680"/>
    <lineage>
        <taxon>Bacteria</taxon>
        <taxon>Pseudomonadati</taxon>
        <taxon>Bacteroidota</taxon>
        <taxon>Chitinophagia</taxon>
        <taxon>Chitinophagales</taxon>
        <taxon>Chitinophagaceae</taxon>
        <taxon>Filimonas</taxon>
    </lineage>
</organism>
<feature type="domain" description="Circularly permuted ATP-grasp type 2" evidence="1">
    <location>
        <begin position="82"/>
        <end position="458"/>
    </location>
</feature>
<sequence>MSISALLQQYHCANGTWDEMCHTGEIRDHYHKVVTALQKLDVNILQQKDLLASELFMNQGITFTVYSDNAGIERIFPFDIIPRIITGAEWAHIEAGIKQRLKALNLFLKDIYSDQQILKDKVIPAALIASCPHYTREVFGIKVPYDIYVHISGIDLIRGDDGKFYILEDNLRTPSGVSYMLENREVTKRIFPDMLAANKVRLVHNYPLMLHQILLSLAPTQISSPTVVLLTPGIFNSAYYEHTYLARQMGIALVEGRDLVVDNHKVYMKTTNGLEQVHVIYRRIDDEFLDPLVFKTNSVLGVPGLMSAYRKGNVALVNAVGNGVADDKAVYAYVPDMIKYYLNEDPILPNVPTYELSNADARQYVFENIQNMVVKRTNQSGGYGMVMGNTVSETDWLKAKAEIEADPRSFIAQPIIKLSTVPCFIDGKFQPRHVDLRPYALCGPNGVQIVPGGLTRVALREGSLVVNSSQGGGSKDTWIID</sequence>
<dbReference type="STRING" id="477680.SAMN05421788_101224"/>
<accession>A0A173MN07</accession>
<keyword evidence="3" id="KW-1185">Reference proteome</keyword>
<reference evidence="3" key="1">
    <citation type="submission" date="2017-01" db="EMBL/GenBank/DDBJ databases">
        <authorList>
            <person name="Varghese N."/>
            <person name="Submissions S."/>
        </authorList>
    </citation>
    <scope>NUCLEOTIDE SEQUENCE [LARGE SCALE GENOMIC DNA]</scope>
    <source>
        <strain evidence="3">DSM 21054</strain>
    </source>
</reference>
<dbReference type="KEGG" id="fln:FLA_4815"/>
<dbReference type="OrthoDB" id="9803842at2"/>
<dbReference type="SUPFAM" id="SSF56059">
    <property type="entry name" value="Glutathione synthetase ATP-binding domain-like"/>
    <property type="match status" value="1"/>
</dbReference>
<dbReference type="EMBL" id="FTOR01000001">
    <property type="protein sequence ID" value="SIS61426.1"/>
    <property type="molecule type" value="Genomic_DNA"/>
</dbReference>